<gene>
    <name evidence="15" type="ORF">GSPATT00038675001</name>
</gene>
<evidence type="ECO:0000256" key="5">
    <source>
        <dbReference type="ARBA" id="ARBA00022840"/>
    </source>
</evidence>
<dbReference type="STRING" id="5888.A0CLT3"/>
<keyword evidence="11" id="KW-0966">Cell projection</keyword>
<dbReference type="RefSeq" id="XP_001439147.1">
    <property type="nucleotide sequence ID" value="XM_001439110.1"/>
</dbReference>
<evidence type="ECO:0000256" key="6">
    <source>
        <dbReference type="ARBA" id="ARBA00023017"/>
    </source>
</evidence>
<evidence type="ECO:0000313" key="15">
    <source>
        <dbReference type="EMBL" id="CAK71750.1"/>
    </source>
</evidence>
<dbReference type="KEGG" id="ptm:GSPATT00038675001"/>
<dbReference type="OMA" id="EYRETIV"/>
<accession>A0CLT3</accession>
<evidence type="ECO:0000256" key="11">
    <source>
        <dbReference type="ARBA" id="ARBA00023273"/>
    </source>
</evidence>
<dbReference type="InterPro" id="IPR054354">
    <property type="entry name" value="DYNC2H1-like_lid"/>
</dbReference>
<keyword evidence="5" id="KW-0067">ATP-binding</keyword>
<dbReference type="Pfam" id="PF12780">
    <property type="entry name" value="AAA_8"/>
    <property type="match status" value="1"/>
</dbReference>
<dbReference type="InterPro" id="IPR024317">
    <property type="entry name" value="Dynein_heavy_chain_D4_dom"/>
</dbReference>
<protein>
    <recommendedName>
        <fullName evidence="17">Dynein heavy chain AAA module D4 domain-containing protein</fullName>
    </recommendedName>
</protein>
<organism evidence="15 16">
    <name type="scientific">Paramecium tetraurelia</name>
    <dbReference type="NCBI Taxonomy" id="5888"/>
    <lineage>
        <taxon>Eukaryota</taxon>
        <taxon>Sar</taxon>
        <taxon>Alveolata</taxon>
        <taxon>Ciliophora</taxon>
        <taxon>Intramacronucleata</taxon>
        <taxon>Oligohymenophorea</taxon>
        <taxon>Peniculida</taxon>
        <taxon>Parameciidae</taxon>
        <taxon>Paramecium</taxon>
    </lineage>
</organism>
<evidence type="ECO:0000256" key="1">
    <source>
        <dbReference type="ARBA" id="ARBA00004430"/>
    </source>
</evidence>
<dbReference type="GO" id="GO:0005524">
    <property type="term" value="F:ATP binding"/>
    <property type="evidence" value="ECO:0007669"/>
    <property type="project" value="UniProtKB-KW"/>
</dbReference>
<evidence type="ECO:0000256" key="2">
    <source>
        <dbReference type="ARBA" id="ARBA00022490"/>
    </source>
</evidence>
<evidence type="ECO:0008006" key="17">
    <source>
        <dbReference type="Google" id="ProtNLM"/>
    </source>
</evidence>
<dbReference type="FunFam" id="3.40.50.300:FF:002141">
    <property type="entry name" value="Dynein heavy chain"/>
    <property type="match status" value="1"/>
</dbReference>
<dbReference type="GeneID" id="5024932"/>
<feature type="coiled-coil region" evidence="12">
    <location>
        <begin position="412"/>
        <end position="488"/>
    </location>
</feature>
<dbReference type="eggNOG" id="KOG3595">
    <property type="taxonomic scope" value="Eukaryota"/>
</dbReference>
<keyword evidence="4" id="KW-0547">Nucleotide-binding</keyword>
<keyword evidence="16" id="KW-1185">Reference proteome</keyword>
<evidence type="ECO:0000256" key="4">
    <source>
        <dbReference type="ARBA" id="ARBA00022741"/>
    </source>
</evidence>
<evidence type="ECO:0000256" key="9">
    <source>
        <dbReference type="ARBA" id="ARBA00023175"/>
    </source>
</evidence>
<keyword evidence="8" id="KW-0969">Cilium</keyword>
<dbReference type="GO" id="GO:0030286">
    <property type="term" value="C:dynein complex"/>
    <property type="evidence" value="ECO:0007669"/>
    <property type="project" value="UniProtKB-KW"/>
</dbReference>
<dbReference type="PANTHER" id="PTHR22878">
    <property type="entry name" value="DYNEIN HEAVY CHAIN 6, AXONEMAL-LIKE-RELATED"/>
    <property type="match status" value="1"/>
</dbReference>
<evidence type="ECO:0000256" key="3">
    <source>
        <dbReference type="ARBA" id="ARBA00022701"/>
    </source>
</evidence>
<name>A0CLT3_PARTE</name>
<dbReference type="Pfam" id="PF22597">
    <property type="entry name" value="DYN_lid"/>
    <property type="match status" value="1"/>
</dbReference>
<proteinExistence type="predicted"/>
<dbReference type="OrthoDB" id="444750at2759"/>
<keyword evidence="3" id="KW-0493">Microtubule</keyword>
<feature type="domain" description="Dynein 2 heavy chain 1 cytoplasmic ATPase lid" evidence="14">
    <location>
        <begin position="8"/>
        <end position="65"/>
    </location>
</feature>
<dbReference type="Gene3D" id="1.20.920.30">
    <property type="match status" value="1"/>
</dbReference>
<dbReference type="GO" id="GO:0007018">
    <property type="term" value="P:microtubule-based movement"/>
    <property type="evidence" value="ECO:0007669"/>
    <property type="project" value="InterPro"/>
</dbReference>
<evidence type="ECO:0000256" key="8">
    <source>
        <dbReference type="ARBA" id="ARBA00023069"/>
    </source>
</evidence>
<dbReference type="Gene3D" id="3.40.50.300">
    <property type="entry name" value="P-loop containing nucleotide triphosphate hydrolases"/>
    <property type="match status" value="1"/>
</dbReference>
<dbReference type="GO" id="GO:0051959">
    <property type="term" value="F:dynein light intermediate chain binding"/>
    <property type="evidence" value="ECO:0007669"/>
    <property type="project" value="InterPro"/>
</dbReference>
<keyword evidence="7 12" id="KW-0175">Coiled coil</keyword>
<keyword evidence="9" id="KW-0505">Motor protein</keyword>
<dbReference type="InterPro" id="IPR026983">
    <property type="entry name" value="DHC"/>
</dbReference>
<dbReference type="GO" id="GO:0005874">
    <property type="term" value="C:microtubule"/>
    <property type="evidence" value="ECO:0007669"/>
    <property type="project" value="UniProtKB-KW"/>
</dbReference>
<dbReference type="Gene3D" id="1.20.920.20">
    <property type="match status" value="1"/>
</dbReference>
<reference evidence="15 16" key="1">
    <citation type="journal article" date="2006" name="Nature">
        <title>Global trends of whole-genome duplications revealed by the ciliate Paramecium tetraurelia.</title>
        <authorList>
            <consortium name="Genoscope"/>
            <person name="Aury J.-M."/>
            <person name="Jaillon O."/>
            <person name="Duret L."/>
            <person name="Noel B."/>
            <person name="Jubin C."/>
            <person name="Porcel B.M."/>
            <person name="Segurens B."/>
            <person name="Daubin V."/>
            <person name="Anthouard V."/>
            <person name="Aiach N."/>
            <person name="Arnaiz O."/>
            <person name="Billaut A."/>
            <person name="Beisson J."/>
            <person name="Blanc I."/>
            <person name="Bouhouche K."/>
            <person name="Camara F."/>
            <person name="Duharcourt S."/>
            <person name="Guigo R."/>
            <person name="Gogendeau D."/>
            <person name="Katinka M."/>
            <person name="Keller A.-M."/>
            <person name="Kissmehl R."/>
            <person name="Klotz C."/>
            <person name="Koll F."/>
            <person name="Le Moue A."/>
            <person name="Lepere C."/>
            <person name="Malinsky S."/>
            <person name="Nowacki M."/>
            <person name="Nowak J.K."/>
            <person name="Plattner H."/>
            <person name="Poulain J."/>
            <person name="Ruiz F."/>
            <person name="Serrano V."/>
            <person name="Zagulski M."/>
            <person name="Dessen P."/>
            <person name="Betermier M."/>
            <person name="Weissenbach J."/>
            <person name="Scarpelli C."/>
            <person name="Schachter V."/>
            <person name="Sperling L."/>
            <person name="Meyer E."/>
            <person name="Cohen J."/>
            <person name="Wincker P."/>
        </authorList>
    </citation>
    <scope>NUCLEOTIDE SEQUENCE [LARGE SCALE GENOMIC DNA]</scope>
    <source>
        <strain evidence="15 16">Stock d4-2</strain>
    </source>
</reference>
<sequence length="509" mass="59046">MVTNNFLPTPAKSHYVFNMRDISKVIQGVYQLDRLYCDNKMTVLRLWAHECLRVFHDRLISVEDRQLCKQLINDQLVSCLQTTIKECTNENEDDTVFANFMEESGGKYIEVTYNDRENLKKFLEEKLVQFNTENKSKAMNIVLFQEAVHYICKINRIINLGKGHGMLVGEGGAGRHSLTKLATHIAEYKSWQIEVSKNYRMKEFREDIKKWCEEAGFKGVSGTFIFSDNQIANEGFIEDINNILSVGEVPNLFSQKEDYPQIKDRKTNQTRMLKSKMKTLIEYFFTRIQNNFHLMILMSKTGENLRNYCRMYPGLVNNTTMIWLWLKWPTDTCYNQSWTMNQLLTFAKFFGTAHTKVLSLSNRNVPRIKKNLLCDTHPNYIELVKGYNDLLEKKQNEIGGEVRKLTLGLQKLDDAAANSEELQKQLSIYQIELAKKSKDCEELMIKIESESRDANEKQVEVETRSAQVEKEKAEVETLAEEAQKDLEKAEPALRAAEQGLEVIRQITIG</sequence>
<dbReference type="PANTHER" id="PTHR22878:SF68">
    <property type="entry name" value="DYNEIN HEAVY CHAIN 6, AXONEMAL-LIKE"/>
    <property type="match status" value="1"/>
</dbReference>
<evidence type="ECO:0000259" key="14">
    <source>
        <dbReference type="Pfam" id="PF22597"/>
    </source>
</evidence>
<comment type="subcellular location">
    <subcellularLocation>
        <location evidence="1">Cytoplasm</location>
        <location evidence="1">Cytoskeleton</location>
        <location evidence="1">Cilium axoneme</location>
    </subcellularLocation>
</comment>
<dbReference type="InterPro" id="IPR027417">
    <property type="entry name" value="P-loop_NTPase"/>
</dbReference>
<dbReference type="EMBL" id="CT868103">
    <property type="protein sequence ID" value="CAK71750.1"/>
    <property type="molecule type" value="Genomic_DNA"/>
</dbReference>
<dbReference type="AlphaFoldDB" id="A0CLT3"/>
<dbReference type="SUPFAM" id="SSF52540">
    <property type="entry name" value="P-loop containing nucleoside triphosphate hydrolases"/>
    <property type="match status" value="1"/>
</dbReference>
<dbReference type="Proteomes" id="UP000000600">
    <property type="component" value="Unassembled WGS sequence"/>
</dbReference>
<dbReference type="GO" id="GO:0005930">
    <property type="term" value="C:axoneme"/>
    <property type="evidence" value="ECO:0007669"/>
    <property type="project" value="UniProtKB-SubCell"/>
</dbReference>
<feature type="domain" description="Dynein heavy chain AAA module D4" evidence="13">
    <location>
        <begin position="139"/>
        <end position="390"/>
    </location>
</feature>
<evidence type="ECO:0000313" key="16">
    <source>
        <dbReference type="Proteomes" id="UP000000600"/>
    </source>
</evidence>
<dbReference type="GO" id="GO:0045505">
    <property type="term" value="F:dynein intermediate chain binding"/>
    <property type="evidence" value="ECO:0007669"/>
    <property type="project" value="InterPro"/>
</dbReference>
<evidence type="ECO:0000259" key="13">
    <source>
        <dbReference type="Pfam" id="PF12780"/>
    </source>
</evidence>
<evidence type="ECO:0000256" key="10">
    <source>
        <dbReference type="ARBA" id="ARBA00023212"/>
    </source>
</evidence>
<dbReference type="InParanoid" id="A0CLT3"/>
<keyword evidence="2" id="KW-0963">Cytoplasm</keyword>
<dbReference type="FunFam" id="1.20.920.30:FF:000002">
    <property type="entry name" value="Dynein axonemal heavy chain 3"/>
    <property type="match status" value="1"/>
</dbReference>
<keyword evidence="10" id="KW-0206">Cytoskeleton</keyword>
<keyword evidence="6" id="KW-0243">Dynein</keyword>
<evidence type="ECO:0000256" key="7">
    <source>
        <dbReference type="ARBA" id="ARBA00023054"/>
    </source>
</evidence>
<evidence type="ECO:0000256" key="12">
    <source>
        <dbReference type="SAM" id="Coils"/>
    </source>
</evidence>
<dbReference type="HOGENOM" id="CLU_032277_0_0_1"/>